<comment type="caution">
    <text evidence="1">The sequence shown here is derived from an EMBL/GenBank/DDBJ whole genome shotgun (WGS) entry which is preliminary data.</text>
</comment>
<sequence>MFATILGDSTIDITYANVPLFDGRIVGGSPVTIEDYPFQVSLQLLGSHRCGGAIISDRYVITAAHCFTIWPTSWHTIRAGSSFHNSGGQVVGVNAIYNHPNFNRANLDFDISILHLSSSLSFGHAAAPIPLPTQNQYYSDDTPAVVSGWGALIENGTAPLQLQAVWVPIVNNARCEALYEVEEYDVTDSMLCAGYMSGGRDACQGDSGGPLVINGQLIGIVSWGEGCARTNFPGVYASFTRSELRFKDLSSLDGRIVGGQPVTIEEHPYQVSVQLLGGHRCGGSIISDIYIVSAAHCYLIWPDSWHSVRVGATYHNTGGEVIAVNTINNHPSYNPDTYEFDISIISLVSPLTFGAAVAIVALPTQGQYIPEGTQAIVTGWGGMVENGTAPVVQLQAVSVPVISNERCHVFYQAVGDNITDSMLCAGYTVGGRDACQGDSGGPLTANGQLIGIVSWGEGCARANFPGVYASVPYLRYFITQITGI</sequence>
<evidence type="ECO:0000313" key="1">
    <source>
        <dbReference type="EMBL" id="KAI4459634.1"/>
    </source>
</evidence>
<protein>
    <submittedName>
        <fullName evidence="1">Polyserase-related</fullName>
    </submittedName>
</protein>
<gene>
    <name evidence="1" type="ORF">MML48_6g00011047</name>
</gene>
<name>A0ACB9SYM5_HOLOL</name>
<keyword evidence="2" id="KW-1185">Reference proteome</keyword>
<reference evidence="1" key="1">
    <citation type="submission" date="2022-04" db="EMBL/GenBank/DDBJ databases">
        <title>Chromosome-scale genome assembly of Holotrichia oblita Faldermann.</title>
        <authorList>
            <person name="Rongchong L."/>
        </authorList>
    </citation>
    <scope>NUCLEOTIDE SEQUENCE</scope>
    <source>
        <strain evidence="1">81SQS9</strain>
    </source>
</reference>
<accession>A0ACB9SYM5</accession>
<proteinExistence type="predicted"/>
<evidence type="ECO:0000313" key="2">
    <source>
        <dbReference type="Proteomes" id="UP001056778"/>
    </source>
</evidence>
<dbReference type="EMBL" id="CM043020">
    <property type="protein sequence ID" value="KAI4459634.1"/>
    <property type="molecule type" value="Genomic_DNA"/>
</dbReference>
<organism evidence="1 2">
    <name type="scientific">Holotrichia oblita</name>
    <name type="common">Chafer beetle</name>
    <dbReference type="NCBI Taxonomy" id="644536"/>
    <lineage>
        <taxon>Eukaryota</taxon>
        <taxon>Metazoa</taxon>
        <taxon>Ecdysozoa</taxon>
        <taxon>Arthropoda</taxon>
        <taxon>Hexapoda</taxon>
        <taxon>Insecta</taxon>
        <taxon>Pterygota</taxon>
        <taxon>Neoptera</taxon>
        <taxon>Endopterygota</taxon>
        <taxon>Coleoptera</taxon>
        <taxon>Polyphaga</taxon>
        <taxon>Scarabaeiformia</taxon>
        <taxon>Scarabaeidae</taxon>
        <taxon>Melolonthinae</taxon>
        <taxon>Holotrichia</taxon>
    </lineage>
</organism>
<dbReference type="Proteomes" id="UP001056778">
    <property type="component" value="Chromosome 6"/>
</dbReference>